<feature type="compositionally biased region" description="Basic and acidic residues" evidence="1">
    <location>
        <begin position="42"/>
        <end position="60"/>
    </location>
</feature>
<sequence>MADPVGAEIVVEPDTPLFDAKATESGGEAHEQSPRHRATIRGHYERNEKKHPTDDAGHTD</sequence>
<name>A0A3L6MR58_FUSOX</name>
<evidence type="ECO:0000313" key="3">
    <source>
        <dbReference type="Proteomes" id="UP000270866"/>
    </source>
</evidence>
<comment type="caution">
    <text evidence="2">The sequence shown here is derived from an EMBL/GenBank/DDBJ whole genome shotgun (WGS) entry which is preliminary data.</text>
</comment>
<gene>
    <name evidence="2" type="ORF">BFJ65_g18558</name>
</gene>
<evidence type="ECO:0000256" key="1">
    <source>
        <dbReference type="SAM" id="MobiDB-lite"/>
    </source>
</evidence>
<reference evidence="2 3" key="1">
    <citation type="journal article" date="2018" name="Sci. Rep.">
        <title>Characterisation of pathogen-specific regions and novel effector candidates in Fusarium oxysporum f. sp. cepae.</title>
        <authorList>
            <person name="Armitage A.D."/>
            <person name="Taylor A."/>
            <person name="Sobczyk M.K."/>
            <person name="Baxter L."/>
            <person name="Greenfield B.P."/>
            <person name="Bates H.J."/>
            <person name="Wilson F."/>
            <person name="Jackson A.C."/>
            <person name="Ott S."/>
            <person name="Harrison R.J."/>
            <person name="Clarkson J.P."/>
        </authorList>
    </citation>
    <scope>NUCLEOTIDE SEQUENCE [LARGE SCALE GENOMIC DNA]</scope>
    <source>
        <strain evidence="2 3">FoC_Fus2</strain>
    </source>
</reference>
<protein>
    <submittedName>
        <fullName evidence="2">Uncharacterized protein</fullName>
    </submittedName>
</protein>
<dbReference type="EMBL" id="MRCU01000020">
    <property type="protein sequence ID" value="RKK06660.1"/>
    <property type="molecule type" value="Genomic_DNA"/>
</dbReference>
<feature type="region of interest" description="Disordered" evidence="1">
    <location>
        <begin position="1"/>
        <end position="60"/>
    </location>
</feature>
<dbReference type="AlphaFoldDB" id="A0A3L6MR58"/>
<accession>A0A3L6MR58</accession>
<evidence type="ECO:0000313" key="2">
    <source>
        <dbReference type="EMBL" id="RKK06660.1"/>
    </source>
</evidence>
<proteinExistence type="predicted"/>
<organism evidence="2 3">
    <name type="scientific">Fusarium oxysporum f. sp. cepae</name>
    <dbReference type="NCBI Taxonomy" id="396571"/>
    <lineage>
        <taxon>Eukaryota</taxon>
        <taxon>Fungi</taxon>
        <taxon>Dikarya</taxon>
        <taxon>Ascomycota</taxon>
        <taxon>Pezizomycotina</taxon>
        <taxon>Sordariomycetes</taxon>
        <taxon>Hypocreomycetidae</taxon>
        <taxon>Hypocreales</taxon>
        <taxon>Nectriaceae</taxon>
        <taxon>Fusarium</taxon>
        <taxon>Fusarium oxysporum species complex</taxon>
    </lineage>
</organism>
<dbReference type="Proteomes" id="UP000270866">
    <property type="component" value="Unassembled WGS sequence"/>
</dbReference>